<organism evidence="1 2">
    <name type="scientific">Oikopleura dioica</name>
    <name type="common">Tunicate</name>
    <dbReference type="NCBI Taxonomy" id="34765"/>
    <lineage>
        <taxon>Eukaryota</taxon>
        <taxon>Metazoa</taxon>
        <taxon>Chordata</taxon>
        <taxon>Tunicata</taxon>
        <taxon>Appendicularia</taxon>
        <taxon>Copelata</taxon>
        <taxon>Oikopleuridae</taxon>
        <taxon>Oikopleura</taxon>
    </lineage>
</organism>
<dbReference type="InterPro" id="IPR011043">
    <property type="entry name" value="Gal_Oxase/kelch_b-propeller"/>
</dbReference>
<dbReference type="SUPFAM" id="SSF50965">
    <property type="entry name" value="Galactose oxidase, central domain"/>
    <property type="match status" value="1"/>
</dbReference>
<proteinExistence type="predicted"/>
<dbReference type="EMBL" id="OU015566">
    <property type="protein sequence ID" value="CAG5101913.1"/>
    <property type="molecule type" value="Genomic_DNA"/>
</dbReference>
<dbReference type="Proteomes" id="UP001158576">
    <property type="component" value="Chromosome 1"/>
</dbReference>
<sequence length="452" mass="50932">MHPLRLNETCTDLELGEICTSHCADEISKCMAECPPGDVSCENICIRDGFTCVDGCPCNIDCPTGCQDCPAFVCSACFSPENNEDHVNCIEFFGNELSKCTKNCENELFRSLCQDQCDQEYFINIETCPCEPGCPDGCPCPNYECEESSLEKHGAVLVLKRFRIPRKPVLVNFESFTTDLSVSWYNNGPENHQYYPLDGCSVLYKDKNYLFGGYTANINGTLISYGPHILDGCDIVKAEGVSFYHDCDLGSVGYLPTVDDKEAYIMLYDGEMNNVQAYDGHAILEAEFWAPNKYHSNTGGHIPIYKEKPILIGGMSENSVETFSLKNEWTEHEDLVFPDGDIESYTTVWGDFGVVVFPGKSRSNEKIWRLFDDKWTNIGIVAGEKTRRAARSVLFPNNEVMMIGGYDNQQFIKYAFNDDFTSIKGEILEDLPFLAEYDFPYAIYVENNFCTI</sequence>
<gene>
    <name evidence="1" type="ORF">OKIOD_LOCUS8823</name>
</gene>
<protein>
    <submittedName>
        <fullName evidence="1">Oidioi.mRNA.OKI2018_I69.chr1.g58.t1.cds</fullName>
    </submittedName>
</protein>
<dbReference type="Gene3D" id="2.120.10.80">
    <property type="entry name" value="Kelch-type beta propeller"/>
    <property type="match status" value="1"/>
</dbReference>
<evidence type="ECO:0000313" key="2">
    <source>
        <dbReference type="Proteomes" id="UP001158576"/>
    </source>
</evidence>
<evidence type="ECO:0000313" key="1">
    <source>
        <dbReference type="EMBL" id="CAG5101913.1"/>
    </source>
</evidence>
<dbReference type="InterPro" id="IPR015915">
    <property type="entry name" value="Kelch-typ_b-propeller"/>
</dbReference>
<reference evidence="1 2" key="1">
    <citation type="submission" date="2021-04" db="EMBL/GenBank/DDBJ databases">
        <authorList>
            <person name="Bliznina A."/>
        </authorList>
    </citation>
    <scope>NUCLEOTIDE SEQUENCE [LARGE SCALE GENOMIC DNA]</scope>
</reference>
<name>A0ABN7SMH5_OIKDI</name>
<accession>A0ABN7SMH5</accession>
<keyword evidence="2" id="KW-1185">Reference proteome</keyword>